<reference evidence="9" key="2">
    <citation type="journal article" date="2021" name="PeerJ">
        <title>Extensive microbial diversity within the chicken gut microbiome revealed by metagenomics and culture.</title>
        <authorList>
            <person name="Gilroy R."/>
            <person name="Ravi A."/>
            <person name="Getino M."/>
            <person name="Pursley I."/>
            <person name="Horton D.L."/>
            <person name="Alikhan N.F."/>
            <person name="Baker D."/>
            <person name="Gharbi K."/>
            <person name="Hall N."/>
            <person name="Watson M."/>
            <person name="Adriaenssens E.M."/>
            <person name="Foster-Nyarko E."/>
            <person name="Jarju S."/>
            <person name="Secka A."/>
            <person name="Antonio M."/>
            <person name="Oren A."/>
            <person name="Chaudhuri R.R."/>
            <person name="La Ragione R."/>
            <person name="Hildebrand F."/>
            <person name="Pallen M.J."/>
        </authorList>
    </citation>
    <scope>NUCLEOTIDE SEQUENCE</scope>
    <source>
        <strain evidence="9">ChiSjej3B21-11622</strain>
    </source>
</reference>
<keyword evidence="2 7" id="KW-0813">Transport</keyword>
<proteinExistence type="inferred from homology"/>
<name>A0A9D0ZUV5_9FIRM</name>
<dbReference type="InterPro" id="IPR035906">
    <property type="entry name" value="MetI-like_sf"/>
</dbReference>
<dbReference type="InterPro" id="IPR000515">
    <property type="entry name" value="MetI-like"/>
</dbReference>
<dbReference type="CDD" id="cd06261">
    <property type="entry name" value="TM_PBP2"/>
    <property type="match status" value="1"/>
</dbReference>
<protein>
    <submittedName>
        <fullName evidence="9">Sugar ABC transporter permease</fullName>
    </submittedName>
</protein>
<evidence type="ECO:0000259" key="8">
    <source>
        <dbReference type="PROSITE" id="PS50928"/>
    </source>
</evidence>
<keyword evidence="6 7" id="KW-0472">Membrane</keyword>
<evidence type="ECO:0000256" key="5">
    <source>
        <dbReference type="ARBA" id="ARBA00022989"/>
    </source>
</evidence>
<evidence type="ECO:0000313" key="9">
    <source>
        <dbReference type="EMBL" id="HIQ96174.1"/>
    </source>
</evidence>
<comment type="subcellular location">
    <subcellularLocation>
        <location evidence="1 7">Cell membrane</location>
        <topology evidence="1 7">Multi-pass membrane protein</topology>
    </subcellularLocation>
</comment>
<dbReference type="InterPro" id="IPR050809">
    <property type="entry name" value="UgpAE/MalFG_permease"/>
</dbReference>
<keyword evidence="4 7" id="KW-0812">Transmembrane</keyword>
<feature type="transmembrane region" description="Helical" evidence="7">
    <location>
        <begin position="108"/>
        <end position="128"/>
    </location>
</feature>
<comment type="caution">
    <text evidence="9">The sequence shown here is derived from an EMBL/GenBank/DDBJ whole genome shotgun (WGS) entry which is preliminary data.</text>
</comment>
<sequence>MKKRKKRPYLWFMLPGFIFYAIFVVYPIISAGQLSLYHWNGIGEKVFVGIQNYVDLFSDEQLMGEMFNALKNSLTIFALTVLIQIPVQLIMAYIIFSKSKGSNVLQVAIFSPQFISTPVIVFIFTLLFDGNVGVVNKVMEMIGLGEYTRSWLGIPELGIYIIWAMITWAGIGVGMMYFISAMKMMGADCLESAYLEGAGFWKRLWYIILPQVKMTIVNIILIGYIFSMTVFDYSYIMGGGASGGTNGSIDVMALFFYRMAFGDNNPLGGKISTNSVGMGTTVACVLFAMIFVVALIQILITGRRRKDNA</sequence>
<dbReference type="Pfam" id="PF00528">
    <property type="entry name" value="BPD_transp_1"/>
    <property type="match status" value="1"/>
</dbReference>
<dbReference type="SUPFAM" id="SSF161098">
    <property type="entry name" value="MetI-like"/>
    <property type="match status" value="1"/>
</dbReference>
<feature type="transmembrane region" description="Helical" evidence="7">
    <location>
        <begin position="276"/>
        <end position="300"/>
    </location>
</feature>
<evidence type="ECO:0000313" key="10">
    <source>
        <dbReference type="Proteomes" id="UP000886886"/>
    </source>
</evidence>
<evidence type="ECO:0000256" key="2">
    <source>
        <dbReference type="ARBA" id="ARBA00022448"/>
    </source>
</evidence>
<dbReference type="GO" id="GO:0055085">
    <property type="term" value="P:transmembrane transport"/>
    <property type="evidence" value="ECO:0007669"/>
    <property type="project" value="InterPro"/>
</dbReference>
<feature type="transmembrane region" description="Helical" evidence="7">
    <location>
        <begin position="157"/>
        <end position="179"/>
    </location>
</feature>
<dbReference type="PANTHER" id="PTHR43227">
    <property type="entry name" value="BLL4140 PROTEIN"/>
    <property type="match status" value="1"/>
</dbReference>
<evidence type="ECO:0000256" key="6">
    <source>
        <dbReference type="ARBA" id="ARBA00023136"/>
    </source>
</evidence>
<feature type="domain" description="ABC transmembrane type-1" evidence="8">
    <location>
        <begin position="70"/>
        <end position="297"/>
    </location>
</feature>
<feature type="transmembrane region" description="Helical" evidence="7">
    <location>
        <begin position="204"/>
        <end position="226"/>
    </location>
</feature>
<evidence type="ECO:0000256" key="1">
    <source>
        <dbReference type="ARBA" id="ARBA00004651"/>
    </source>
</evidence>
<dbReference type="PROSITE" id="PS50928">
    <property type="entry name" value="ABC_TM1"/>
    <property type="match status" value="1"/>
</dbReference>
<dbReference type="AlphaFoldDB" id="A0A9D0ZUV5"/>
<accession>A0A9D0ZUV5</accession>
<gene>
    <name evidence="9" type="ORF">IAB26_06400</name>
</gene>
<dbReference type="Gene3D" id="1.10.3720.10">
    <property type="entry name" value="MetI-like"/>
    <property type="match status" value="1"/>
</dbReference>
<comment type="similarity">
    <text evidence="7">Belongs to the binding-protein-dependent transport system permease family.</text>
</comment>
<keyword evidence="5 7" id="KW-1133">Transmembrane helix</keyword>
<evidence type="ECO:0000256" key="7">
    <source>
        <dbReference type="RuleBase" id="RU363032"/>
    </source>
</evidence>
<evidence type="ECO:0000256" key="4">
    <source>
        <dbReference type="ARBA" id="ARBA00022692"/>
    </source>
</evidence>
<feature type="transmembrane region" description="Helical" evidence="7">
    <location>
        <begin position="9"/>
        <end position="29"/>
    </location>
</feature>
<feature type="transmembrane region" description="Helical" evidence="7">
    <location>
        <begin position="74"/>
        <end position="96"/>
    </location>
</feature>
<reference evidence="9" key="1">
    <citation type="submission" date="2020-10" db="EMBL/GenBank/DDBJ databases">
        <authorList>
            <person name="Gilroy R."/>
        </authorList>
    </citation>
    <scope>NUCLEOTIDE SEQUENCE</scope>
    <source>
        <strain evidence="9">ChiSjej3B21-11622</strain>
    </source>
</reference>
<evidence type="ECO:0000256" key="3">
    <source>
        <dbReference type="ARBA" id="ARBA00022475"/>
    </source>
</evidence>
<dbReference type="Proteomes" id="UP000886886">
    <property type="component" value="Unassembled WGS sequence"/>
</dbReference>
<keyword evidence="3" id="KW-1003">Cell membrane</keyword>
<dbReference type="GO" id="GO:0005886">
    <property type="term" value="C:plasma membrane"/>
    <property type="evidence" value="ECO:0007669"/>
    <property type="project" value="UniProtKB-SubCell"/>
</dbReference>
<dbReference type="EMBL" id="DVFT01000093">
    <property type="protein sequence ID" value="HIQ96174.1"/>
    <property type="molecule type" value="Genomic_DNA"/>
</dbReference>
<organism evidence="9 10">
    <name type="scientific">Candidatus Limivivens merdigallinarum</name>
    <dbReference type="NCBI Taxonomy" id="2840859"/>
    <lineage>
        <taxon>Bacteria</taxon>
        <taxon>Bacillati</taxon>
        <taxon>Bacillota</taxon>
        <taxon>Clostridia</taxon>
        <taxon>Lachnospirales</taxon>
        <taxon>Lachnospiraceae</taxon>
        <taxon>Lachnospiraceae incertae sedis</taxon>
        <taxon>Candidatus Limivivens</taxon>
    </lineage>
</organism>
<dbReference type="PANTHER" id="PTHR43227:SF8">
    <property type="entry name" value="DIACETYLCHITOBIOSE UPTAKE SYSTEM PERMEASE PROTEIN DASB"/>
    <property type="match status" value="1"/>
</dbReference>